<protein>
    <submittedName>
        <fullName evidence="1">Uncharacterized protein</fullName>
    </submittedName>
</protein>
<dbReference type="InterPro" id="IPR013785">
    <property type="entry name" value="Aldolase_TIM"/>
</dbReference>
<evidence type="ECO:0000313" key="1">
    <source>
        <dbReference type="EMBL" id="GAG28192.1"/>
    </source>
</evidence>
<dbReference type="SUPFAM" id="SSF102114">
    <property type="entry name" value="Radical SAM enzymes"/>
    <property type="match status" value="1"/>
</dbReference>
<dbReference type="AlphaFoldDB" id="X0WYA6"/>
<sequence>EAVDKYADIICEHNMFITLGGGEPTLHKDFWKILNYSMGKGKVWLATNGSVKETAMTLCEMARKGHVAVALSQDKWHDPIDPDVVECFSEGLEPTDCDYYTEYFHPKRDEIGDLREVRSVKVPIRGGRAATMTTLREGCPCPGVQVKVDGGIYTCGCEDAPNIGTVKDGIKEEKYRYYNLFEGCFKGDNPLMEEV</sequence>
<dbReference type="Gene3D" id="3.20.20.70">
    <property type="entry name" value="Aldolase class I"/>
    <property type="match status" value="1"/>
</dbReference>
<feature type="non-terminal residue" evidence="1">
    <location>
        <position position="1"/>
    </location>
</feature>
<comment type="caution">
    <text evidence="1">The sequence shown here is derived from an EMBL/GenBank/DDBJ whole genome shotgun (WGS) entry which is preliminary data.</text>
</comment>
<accession>X0WYA6</accession>
<dbReference type="EMBL" id="BARS01031225">
    <property type="protein sequence ID" value="GAG28192.1"/>
    <property type="molecule type" value="Genomic_DNA"/>
</dbReference>
<gene>
    <name evidence="1" type="ORF">S01H1_48616</name>
</gene>
<proteinExistence type="predicted"/>
<organism evidence="1">
    <name type="scientific">marine sediment metagenome</name>
    <dbReference type="NCBI Taxonomy" id="412755"/>
    <lineage>
        <taxon>unclassified sequences</taxon>
        <taxon>metagenomes</taxon>
        <taxon>ecological metagenomes</taxon>
    </lineage>
</organism>
<name>X0WYA6_9ZZZZ</name>
<dbReference type="InterPro" id="IPR058240">
    <property type="entry name" value="rSAM_sf"/>
</dbReference>
<reference evidence="1" key="1">
    <citation type="journal article" date="2014" name="Front. Microbiol.">
        <title>High frequency of phylogenetically diverse reductive dehalogenase-homologous genes in deep subseafloor sedimentary metagenomes.</title>
        <authorList>
            <person name="Kawai M."/>
            <person name="Futagami T."/>
            <person name="Toyoda A."/>
            <person name="Takaki Y."/>
            <person name="Nishi S."/>
            <person name="Hori S."/>
            <person name="Arai W."/>
            <person name="Tsubouchi T."/>
            <person name="Morono Y."/>
            <person name="Uchiyama I."/>
            <person name="Ito T."/>
            <person name="Fujiyama A."/>
            <person name="Inagaki F."/>
            <person name="Takami H."/>
        </authorList>
    </citation>
    <scope>NUCLEOTIDE SEQUENCE</scope>
    <source>
        <strain evidence="1">Expedition CK06-06</strain>
    </source>
</reference>